<dbReference type="OrthoDB" id="1012285at2"/>
<evidence type="ECO:0000313" key="2">
    <source>
        <dbReference type="EMBL" id="RRD92848.1"/>
    </source>
</evidence>
<dbReference type="EMBL" id="CAACYH010000004">
    <property type="protein sequence ID" value="VFB13261.1"/>
    <property type="molecule type" value="Genomic_DNA"/>
</dbReference>
<dbReference type="Proteomes" id="UP000396835">
    <property type="component" value="Unassembled WGS sequence"/>
</dbReference>
<evidence type="ECO:0000313" key="4">
    <source>
        <dbReference type="Proteomes" id="UP000279562"/>
    </source>
</evidence>
<dbReference type="AlphaFoldDB" id="A0A3P2ACS1"/>
<accession>A0A3P2ACS1</accession>
<keyword evidence="4" id="KW-1185">Reference proteome</keyword>
<name>A0A3P2ACS1_9BACE</name>
<feature type="chain" id="PRO_5036087666" evidence="1">
    <location>
        <begin position="22"/>
        <end position="284"/>
    </location>
</feature>
<reference evidence="3 5" key="2">
    <citation type="submission" date="2019-02" db="EMBL/GenBank/DDBJ databases">
        <authorList>
            <consortium name="Pathogen Informatics"/>
        </authorList>
    </citation>
    <scope>NUCLEOTIDE SEQUENCE [LARGE SCALE GENOMIC DNA]</scope>
    <source>
        <strain evidence="3 5">3012STDY7078512</strain>
    </source>
</reference>
<feature type="signal peptide" evidence="1">
    <location>
        <begin position="1"/>
        <end position="21"/>
    </location>
</feature>
<gene>
    <name evidence="2" type="ORF">EII33_02465</name>
    <name evidence="3" type="ORF">NCTC7812_00782</name>
</gene>
<evidence type="ECO:0000313" key="5">
    <source>
        <dbReference type="Proteomes" id="UP000396835"/>
    </source>
</evidence>
<dbReference type="Proteomes" id="UP000279562">
    <property type="component" value="Unassembled WGS sequence"/>
</dbReference>
<dbReference type="EMBL" id="RQYF01000006">
    <property type="protein sequence ID" value="RRD92848.1"/>
    <property type="molecule type" value="Genomic_DNA"/>
</dbReference>
<protein>
    <submittedName>
        <fullName evidence="2">DUF3316 domain-containing protein</fullName>
    </submittedName>
    <submittedName>
        <fullName evidence="3">Protein of uncharacterized function (DUF3316)</fullName>
    </submittedName>
</protein>
<dbReference type="Pfam" id="PF11777">
    <property type="entry name" value="DUF3316"/>
    <property type="match status" value="1"/>
</dbReference>
<dbReference type="InterPro" id="IPR016879">
    <property type="entry name" value="UCP028299"/>
</dbReference>
<sequence length="284" mass="31976">MKLYRIIALVGLLSGGGTLQAQDAEADFVQKLRTDSAARNRIVTRATMYGIGSANVFDTYLSPQEYKGIDFRVSRESMRMTRLMNGNVSQQTFFQADLGYTHNKAENNNTLSALANWNYGLHYNFPITSNFKLLAGGVADLNGGFVYNLRNGNNPAQARAYINLAASGMAVWKLRVANRPVTLRYQINLPLAGVMFMPNYGQSYYEIFTLGHWDGVVNFTSLHNQPSMRQMLTADFTVGRAGIRLAYLWDAQQSNVNGIKTHTYSHVFMAGFVKEFYLFPNKRR</sequence>
<evidence type="ECO:0000313" key="3">
    <source>
        <dbReference type="EMBL" id="VFB13261.1"/>
    </source>
</evidence>
<organism evidence="2 4">
    <name type="scientific">Prevotella heparinolytica</name>
    <dbReference type="NCBI Taxonomy" id="28113"/>
    <lineage>
        <taxon>Bacteria</taxon>
        <taxon>Pseudomonadati</taxon>
        <taxon>Bacteroidota</taxon>
        <taxon>Bacteroidia</taxon>
        <taxon>Bacteroidales</taxon>
        <taxon>Bacteroidaceae</taxon>
        <taxon>Bacteroides</taxon>
    </lineage>
</organism>
<proteinExistence type="predicted"/>
<keyword evidence="1" id="KW-0732">Signal</keyword>
<reference evidence="2 4" key="1">
    <citation type="submission" date="2018-11" db="EMBL/GenBank/DDBJ databases">
        <title>Genomes From Bacteria Associated with the Canine Oral Cavity: a Test Case for Automated Genome-Based Taxonomic Assignment.</title>
        <authorList>
            <person name="Coil D.A."/>
            <person name="Jospin G."/>
            <person name="Darling A.E."/>
            <person name="Wallis C."/>
            <person name="Davis I.J."/>
            <person name="Harris S."/>
            <person name="Eisen J.A."/>
            <person name="Holcombe L.J."/>
            <person name="O'Flynn C."/>
        </authorList>
    </citation>
    <scope>NUCLEOTIDE SEQUENCE [LARGE SCALE GENOMIC DNA]</scope>
    <source>
        <strain evidence="2 4">OH1047_COT-310</strain>
    </source>
</reference>
<dbReference type="RefSeq" id="WP_125238388.1">
    <property type="nucleotide sequence ID" value="NZ_CAACYH010000004.1"/>
</dbReference>
<evidence type="ECO:0000256" key="1">
    <source>
        <dbReference type="SAM" id="SignalP"/>
    </source>
</evidence>